<accession>A0A9N7TRW9</accession>
<proteinExistence type="predicted"/>
<protein>
    <submittedName>
        <fullName evidence="1">Uncharacterized protein</fullName>
    </submittedName>
</protein>
<name>A0A9N7TRW9_PLEPL</name>
<gene>
    <name evidence="1" type="ORF">PLEPLA_LOCUS4807</name>
</gene>
<dbReference type="AlphaFoldDB" id="A0A9N7TRW9"/>
<sequence length="69" mass="7510">MLGFLRQLCLCSTVLRQWSLRGGSHQHAPLDPVKGCQVKTQLLPCKHDRTASATSTPPGGHLLLACSRM</sequence>
<dbReference type="Proteomes" id="UP001153269">
    <property type="component" value="Unassembled WGS sequence"/>
</dbReference>
<dbReference type="EMBL" id="CADEAL010000237">
    <property type="protein sequence ID" value="CAB1417014.1"/>
    <property type="molecule type" value="Genomic_DNA"/>
</dbReference>
<evidence type="ECO:0000313" key="2">
    <source>
        <dbReference type="Proteomes" id="UP001153269"/>
    </source>
</evidence>
<evidence type="ECO:0000313" key="1">
    <source>
        <dbReference type="EMBL" id="CAB1417014.1"/>
    </source>
</evidence>
<comment type="caution">
    <text evidence="1">The sequence shown here is derived from an EMBL/GenBank/DDBJ whole genome shotgun (WGS) entry which is preliminary data.</text>
</comment>
<keyword evidence="2" id="KW-1185">Reference proteome</keyword>
<organism evidence="1 2">
    <name type="scientific">Pleuronectes platessa</name>
    <name type="common">European plaice</name>
    <dbReference type="NCBI Taxonomy" id="8262"/>
    <lineage>
        <taxon>Eukaryota</taxon>
        <taxon>Metazoa</taxon>
        <taxon>Chordata</taxon>
        <taxon>Craniata</taxon>
        <taxon>Vertebrata</taxon>
        <taxon>Euteleostomi</taxon>
        <taxon>Actinopterygii</taxon>
        <taxon>Neopterygii</taxon>
        <taxon>Teleostei</taxon>
        <taxon>Neoteleostei</taxon>
        <taxon>Acanthomorphata</taxon>
        <taxon>Carangaria</taxon>
        <taxon>Pleuronectiformes</taxon>
        <taxon>Pleuronectoidei</taxon>
        <taxon>Pleuronectidae</taxon>
        <taxon>Pleuronectes</taxon>
    </lineage>
</organism>
<reference evidence="1" key="1">
    <citation type="submission" date="2020-03" db="EMBL/GenBank/DDBJ databases">
        <authorList>
            <person name="Weist P."/>
        </authorList>
    </citation>
    <scope>NUCLEOTIDE SEQUENCE</scope>
</reference>